<keyword evidence="2" id="KW-0251">Elongation factor</keyword>
<dbReference type="GO" id="GO:0003746">
    <property type="term" value="F:translation elongation factor activity"/>
    <property type="evidence" value="ECO:0007669"/>
    <property type="project" value="UniProtKB-KW"/>
</dbReference>
<evidence type="ECO:0000256" key="1">
    <source>
        <dbReference type="SAM" id="MobiDB-lite"/>
    </source>
</evidence>
<proteinExistence type="predicted"/>
<sequence length="311" mass="35022">MYGVRKNTLVIDFSVLPIRPDIGKVQSFLEKDVKLQYADVRSIQLHHLRNCVLIEMVSCEIAFRYQSDHNLKRTMLCNNKEFRIPVYVDCDAVTVRVLDLSPSISDAAICENMLQFGEVISIRDEKWKHYFPGMSNGVRVLRINLFRDIPSVITIQNEKTMVVYPNQPKSSGSSQPGGMCSEPHSPNETVSATSPALSSPDGLFKQTDFPPINNQQKKSSSRIPNASSGVPIAEEAKHNDDDWTDVDDNESSSSTDYNVVTHKRRRTKKQEASETKKACNNQCSPNTGHVVERIIDTFLKEKVSTMKNKKG</sequence>
<dbReference type="AlphaFoldDB" id="A0A1W7R7R6"/>
<reference evidence="2" key="1">
    <citation type="submission" date="2016-03" db="EMBL/GenBank/DDBJ databases">
        <title>RNAseq analyses of the sensorial organs of adult female Aedes albopictus.</title>
        <authorList>
            <person name="Fabrizio L."/>
            <person name="Ribeiro J.M."/>
            <person name="Arca B."/>
        </authorList>
    </citation>
    <scope>NUCLEOTIDE SEQUENCE</scope>
</reference>
<feature type="region of interest" description="Disordered" evidence="1">
    <location>
        <begin position="164"/>
        <end position="286"/>
    </location>
</feature>
<feature type="compositionally biased region" description="Low complexity" evidence="1">
    <location>
        <begin position="167"/>
        <end position="178"/>
    </location>
</feature>
<evidence type="ECO:0000313" key="2">
    <source>
        <dbReference type="EMBL" id="JAV47194.1"/>
    </source>
</evidence>
<feature type="compositionally biased region" description="Polar residues" evidence="1">
    <location>
        <begin position="184"/>
        <end position="197"/>
    </location>
</feature>
<feature type="compositionally biased region" description="Polar residues" evidence="1">
    <location>
        <begin position="212"/>
        <end position="228"/>
    </location>
</feature>
<name>A0A1W7R7R6_AEDAL</name>
<dbReference type="VEuPathDB" id="VectorBase:AALF015311"/>
<protein>
    <submittedName>
        <fullName evidence="2">Putative translation elongation factor ef-1 alpha/tu</fullName>
    </submittedName>
</protein>
<dbReference type="EMBL" id="GEHC01000451">
    <property type="protein sequence ID" value="JAV47194.1"/>
    <property type="molecule type" value="Transcribed_RNA"/>
</dbReference>
<organism evidence="2">
    <name type="scientific">Aedes albopictus</name>
    <name type="common">Asian tiger mosquito</name>
    <name type="synonym">Stegomyia albopicta</name>
    <dbReference type="NCBI Taxonomy" id="7160"/>
    <lineage>
        <taxon>Eukaryota</taxon>
        <taxon>Metazoa</taxon>
        <taxon>Ecdysozoa</taxon>
        <taxon>Arthropoda</taxon>
        <taxon>Hexapoda</taxon>
        <taxon>Insecta</taxon>
        <taxon>Pterygota</taxon>
        <taxon>Neoptera</taxon>
        <taxon>Endopterygota</taxon>
        <taxon>Diptera</taxon>
        <taxon>Nematocera</taxon>
        <taxon>Culicoidea</taxon>
        <taxon>Culicidae</taxon>
        <taxon>Culicinae</taxon>
        <taxon>Aedini</taxon>
        <taxon>Aedes</taxon>
        <taxon>Stegomyia</taxon>
    </lineage>
</organism>
<dbReference type="VEuPathDB" id="VectorBase:AALC636_014483"/>
<keyword evidence="2" id="KW-0648">Protein biosynthesis</keyword>
<accession>A0A1W7R7R6</accession>